<dbReference type="NCBIfam" id="TIGR02221">
    <property type="entry name" value="cas_TM1812"/>
    <property type="match status" value="1"/>
</dbReference>
<accession>I3YH50</accession>
<keyword evidence="2" id="KW-1185">Reference proteome</keyword>
<name>I3YH50_THIV6</name>
<evidence type="ECO:0000313" key="2">
    <source>
        <dbReference type="Proteomes" id="UP000006062"/>
    </source>
</evidence>
<dbReference type="HOGENOM" id="CLU_025124_2_0_6"/>
<dbReference type="InterPro" id="IPR013383">
    <property type="entry name" value="CRISPR-assoc_prot_DxTHG_CS"/>
</dbReference>
<dbReference type="InterPro" id="IPR011742">
    <property type="entry name" value="CRISPR-assoc_prot_TM1812"/>
</dbReference>
<proteinExistence type="predicted"/>
<sequence length="410" mass="45858">MSKVSTTLVSFLGRARQDPKTGYRTAHYRFADGSIQTTPFFGLALREVIRPERLVLLGTAGSMWDVLIEQLAVEGEDEELRLRLIEAATENRVDDVLLAEVVPLVERALGLPCVLRLIDYGRDAGGQARILDAIAAAVPAGRVALDLTHGFRHLAAVGLLSALFLERVRGLKIEGVYYGALDMTENDQTPVIQLDGLLAIAHWIDALGRFDQNGDYSLFAPLLEADGVAADKVGCLRDAAFFERTLNLSDARRRIQTFLPALDRPLAGVSGLFQDALRQRLAWVRGGTLSEHQRRLAEFYLEQRDYVRAAILGFEAVITQECDRRKFNPLNFQQGREPAEKEFEAEMRAGDIPRVVCDAYWLLKDLRNALAHGNPPKREDVLQVVVNPEQLPLELRRALDRLTQFVTAYE</sequence>
<dbReference type="Proteomes" id="UP000006062">
    <property type="component" value="Chromosome"/>
</dbReference>
<dbReference type="OrthoDB" id="5793884at2"/>
<dbReference type="AlphaFoldDB" id="I3YH50"/>
<dbReference type="KEGG" id="tvi:Thivi_4522"/>
<dbReference type="eggNOG" id="ENOG502ZANU">
    <property type="taxonomic scope" value="Bacteria"/>
</dbReference>
<dbReference type="STRING" id="765911.Thivi_4522"/>
<dbReference type="EMBL" id="CP003154">
    <property type="protein sequence ID" value="AFL76318.1"/>
    <property type="molecule type" value="Genomic_DNA"/>
</dbReference>
<reference evidence="1 2" key="1">
    <citation type="submission" date="2012-06" db="EMBL/GenBank/DDBJ databases">
        <title>Complete sequence of Thiocystis violascens DSM 198.</title>
        <authorList>
            <consortium name="US DOE Joint Genome Institute"/>
            <person name="Lucas S."/>
            <person name="Han J."/>
            <person name="Lapidus A."/>
            <person name="Cheng J.-F."/>
            <person name="Goodwin L."/>
            <person name="Pitluck S."/>
            <person name="Peters L."/>
            <person name="Ovchinnikova G."/>
            <person name="Teshima H."/>
            <person name="Detter J.C."/>
            <person name="Han C."/>
            <person name="Tapia R."/>
            <person name="Land M."/>
            <person name="Hauser L."/>
            <person name="Kyrpides N."/>
            <person name="Ivanova N."/>
            <person name="Pagani I."/>
            <person name="Vogl K."/>
            <person name="Liu Z."/>
            <person name="Frigaard N.-U."/>
            <person name="Bryant D."/>
            <person name="Woyke T."/>
        </authorList>
    </citation>
    <scope>NUCLEOTIDE SEQUENCE [LARGE SCALE GENOMIC DNA]</scope>
    <source>
        <strain evidence="2">ATCC 17096 / DSM 198 / 6111</strain>
    </source>
</reference>
<organism evidence="1 2">
    <name type="scientific">Thiocystis violascens (strain ATCC 17096 / DSM 198 / 6111)</name>
    <name type="common">Chromatium violascens</name>
    <dbReference type="NCBI Taxonomy" id="765911"/>
    <lineage>
        <taxon>Bacteria</taxon>
        <taxon>Pseudomonadati</taxon>
        <taxon>Pseudomonadota</taxon>
        <taxon>Gammaproteobacteria</taxon>
        <taxon>Chromatiales</taxon>
        <taxon>Chromatiaceae</taxon>
        <taxon>Thiocystis</taxon>
    </lineage>
</organism>
<evidence type="ECO:0000313" key="1">
    <source>
        <dbReference type="EMBL" id="AFL76318.1"/>
    </source>
</evidence>
<protein>
    <submittedName>
        <fullName evidence="1">CRISPR-associated protein, TM1812 family</fullName>
    </submittedName>
</protein>
<dbReference type="RefSeq" id="WP_014780689.1">
    <property type="nucleotide sequence ID" value="NC_018012.1"/>
</dbReference>
<gene>
    <name evidence="1" type="ordered locus">Thivi_4522</name>
</gene>
<dbReference type="NCBIfam" id="TIGR02549">
    <property type="entry name" value="CRISPR_DxTHG"/>
    <property type="match status" value="1"/>
</dbReference>